<feature type="region of interest" description="Disordered" evidence="1">
    <location>
        <begin position="728"/>
        <end position="750"/>
    </location>
</feature>
<sequence>MAHQTELSGSGHRIWPQLPPELSERVAGHLPANVVATCLRLVNRAAAAQFRAARHRTIRLSQPCPHAAFAAHWSRPEAWEPLTLAQRRQLLCLVAASGDLVNLQLAFEGAGCLLTPEVFAAAAGAGRVGTGSTCAWLLRRGCPWGGDVVVAAARAGQVAAAAWLHAAGCPWGWGHAAMVAAEAGHRGVLRWLMTVGGGNNLGSSVSGVVQGAAAEGGLEEALAAADEAAATAAAAAVAEVPLPPLSSRPALHYRLPTAAARGGHEGVALWLLRLLWQQEDEEVRQAAAAVAAEAAQQHLQLAGHADAAGEPGGLMQLQPRPQPLPVSLPRWRHADSLRLVGAAKVLTGAAHGLPLPGLLRLLAAMQQHLLEPVPPAAEAAAEAAAAAGDDNGEADVDSGAGGGRSAGASVPVPATHQQHQHQQWHQQDEPPPSPARLLAQLSDSAHAGLVAAAAGSPTPCWLAKVDLLLQHGRDWDVGSGDSGDSGGEDVPGPAAAGAAEGGAGHGGACGGGGGGGRGQPQRRTHGGPRWPRLHDILSQQPHSLGPAAAAAAQLGSSAARAARTALAGERAAALATAPSLSAASGPSSAAAAAAAATPPALDREVAARLAALRRRGFPLSAPSAAEWLAREGAEAALGYLLAEAAVRPGEEAALFAAQGGRLGALRLLRSSGCPVPAGDAAMEAARAGHLHVLQWLAALDRQDGGYQGGKDGGATPAAALADGAAAWASAAPPSMPGGASPPDQQQRRQRHPVFNEDVLLAAAQSGRLEAVEWVLRQLRQTAAACGGGEGGRGGGAAYDPARLLSAAAGSGCGALLRVLVEHGHVDVPTGGGGGGGGGGSSSGGGGEGGGGGRCCCRGAAAFTRAAMKGDLGTLRALRRLGVPLLAAAAGGGDGGGSSSRSGSGSGSLAESGAVSLLTGAVRCPLECLRWFVEAGGVALAAADWAALEQVAVRARAPPEVLAWIMRQGQGEEQRLP</sequence>
<feature type="compositionally biased region" description="Gly residues" evidence="1">
    <location>
        <begin position="499"/>
        <end position="518"/>
    </location>
</feature>
<dbReference type="AlphaFoldDB" id="A0A835VXR0"/>
<accession>A0A835VXR0</accession>
<name>A0A835VXR0_CHLIN</name>
<feature type="compositionally biased region" description="Low complexity" evidence="1">
    <location>
        <begin position="488"/>
        <end position="498"/>
    </location>
</feature>
<evidence type="ECO:0000313" key="2">
    <source>
        <dbReference type="EMBL" id="KAG2429748.1"/>
    </source>
</evidence>
<dbReference type="GO" id="GO:0030149">
    <property type="term" value="P:sphingolipid catabolic process"/>
    <property type="evidence" value="ECO:0007669"/>
    <property type="project" value="TreeGrafter"/>
</dbReference>
<dbReference type="Proteomes" id="UP000650467">
    <property type="component" value="Unassembled WGS sequence"/>
</dbReference>
<keyword evidence="3" id="KW-1185">Reference proteome</keyword>
<dbReference type="PANTHER" id="PTHR12393">
    <property type="entry name" value="SPHINGOMYELIN PHOSPHODIESTERASE RELATED"/>
    <property type="match status" value="1"/>
</dbReference>
<gene>
    <name evidence="2" type="ORF">HXX76_010532</name>
</gene>
<dbReference type="OrthoDB" id="547654at2759"/>
<dbReference type="GO" id="GO:0016020">
    <property type="term" value="C:membrane"/>
    <property type="evidence" value="ECO:0007669"/>
    <property type="project" value="TreeGrafter"/>
</dbReference>
<organism evidence="2 3">
    <name type="scientific">Chlamydomonas incerta</name>
    <dbReference type="NCBI Taxonomy" id="51695"/>
    <lineage>
        <taxon>Eukaryota</taxon>
        <taxon>Viridiplantae</taxon>
        <taxon>Chlorophyta</taxon>
        <taxon>core chlorophytes</taxon>
        <taxon>Chlorophyceae</taxon>
        <taxon>CS clade</taxon>
        <taxon>Chlamydomonadales</taxon>
        <taxon>Chlamydomonadaceae</taxon>
        <taxon>Chlamydomonas</taxon>
    </lineage>
</organism>
<evidence type="ECO:0000256" key="1">
    <source>
        <dbReference type="SAM" id="MobiDB-lite"/>
    </source>
</evidence>
<reference evidence="2" key="1">
    <citation type="journal article" date="2020" name="bioRxiv">
        <title>Comparative genomics of Chlamydomonas.</title>
        <authorList>
            <person name="Craig R.J."/>
            <person name="Hasan A.R."/>
            <person name="Ness R.W."/>
            <person name="Keightley P.D."/>
        </authorList>
    </citation>
    <scope>NUCLEOTIDE SEQUENCE</scope>
    <source>
        <strain evidence="2">SAG 7.73</strain>
    </source>
</reference>
<proteinExistence type="predicted"/>
<dbReference type="PANTHER" id="PTHR12393:SF6">
    <property type="entry name" value="SPHINGOMYELIN PHOSPHODIESTERASE 2"/>
    <property type="match status" value="1"/>
</dbReference>
<dbReference type="EMBL" id="JAEHOC010000029">
    <property type="protein sequence ID" value="KAG2429748.1"/>
    <property type="molecule type" value="Genomic_DNA"/>
</dbReference>
<evidence type="ECO:0000313" key="3">
    <source>
        <dbReference type="Proteomes" id="UP000650467"/>
    </source>
</evidence>
<dbReference type="GO" id="GO:0004620">
    <property type="term" value="F:phospholipase activity"/>
    <property type="evidence" value="ECO:0007669"/>
    <property type="project" value="TreeGrafter"/>
</dbReference>
<feature type="region of interest" description="Disordered" evidence="1">
    <location>
        <begin position="380"/>
        <end position="436"/>
    </location>
</feature>
<dbReference type="GO" id="GO:0046513">
    <property type="term" value="P:ceramide biosynthetic process"/>
    <property type="evidence" value="ECO:0007669"/>
    <property type="project" value="TreeGrafter"/>
</dbReference>
<feature type="compositionally biased region" description="Low complexity" evidence="1">
    <location>
        <begin position="416"/>
        <end position="425"/>
    </location>
</feature>
<feature type="region of interest" description="Disordered" evidence="1">
    <location>
        <begin position="476"/>
        <end position="532"/>
    </location>
</feature>
<dbReference type="GO" id="GO:0005783">
    <property type="term" value="C:endoplasmic reticulum"/>
    <property type="evidence" value="ECO:0007669"/>
    <property type="project" value="TreeGrafter"/>
</dbReference>
<feature type="compositionally biased region" description="Low complexity" evidence="1">
    <location>
        <begin position="728"/>
        <end position="744"/>
    </location>
</feature>
<protein>
    <submittedName>
        <fullName evidence="2">Uncharacterized protein</fullName>
    </submittedName>
</protein>
<dbReference type="GO" id="GO:0071944">
    <property type="term" value="C:cell periphery"/>
    <property type="evidence" value="ECO:0007669"/>
    <property type="project" value="TreeGrafter"/>
</dbReference>
<comment type="caution">
    <text evidence="2">The sequence shown here is derived from an EMBL/GenBank/DDBJ whole genome shotgun (WGS) entry which is preliminary data.</text>
</comment>